<evidence type="ECO:0000256" key="11">
    <source>
        <dbReference type="ARBA" id="ARBA00023293"/>
    </source>
</evidence>
<dbReference type="InterPro" id="IPR038158">
    <property type="entry name" value="H-NOX_domain_sf"/>
</dbReference>
<reference evidence="17 18" key="1">
    <citation type="journal article" date="2016" name="Nat. Commun.">
        <title>Extremotolerant tardigrade genome and improved radiotolerance of human cultured cells by tardigrade-unique protein.</title>
        <authorList>
            <person name="Hashimoto T."/>
            <person name="Horikawa D.D."/>
            <person name="Saito Y."/>
            <person name="Kuwahara H."/>
            <person name="Kozuka-Hata H."/>
            <person name="Shin-I T."/>
            <person name="Minakuchi Y."/>
            <person name="Ohishi K."/>
            <person name="Motoyama A."/>
            <person name="Aizu T."/>
            <person name="Enomoto A."/>
            <person name="Kondo K."/>
            <person name="Tanaka S."/>
            <person name="Hara Y."/>
            <person name="Koshikawa S."/>
            <person name="Sagara H."/>
            <person name="Miura T."/>
            <person name="Yokobori S."/>
            <person name="Miyagawa K."/>
            <person name="Suzuki Y."/>
            <person name="Kubo T."/>
            <person name="Oyama M."/>
            <person name="Kohara Y."/>
            <person name="Fujiyama A."/>
            <person name="Arakawa K."/>
            <person name="Katayama T."/>
            <person name="Toyoda A."/>
            <person name="Kunieda T."/>
        </authorList>
    </citation>
    <scope>NUCLEOTIDE SEQUENCE [LARGE SCALE GENOMIC DNA]</scope>
    <source>
        <strain evidence="17 18">YOKOZUNA-1</strain>
    </source>
</reference>
<dbReference type="EMBL" id="BDGG01000001">
    <property type="protein sequence ID" value="GAU88904.1"/>
    <property type="molecule type" value="Genomic_DNA"/>
</dbReference>
<feature type="domain" description="Guanylate cyclase" evidence="16">
    <location>
        <begin position="410"/>
        <end position="533"/>
    </location>
</feature>
<dbReference type="Gene3D" id="3.30.450.260">
    <property type="entry name" value="Haem NO binding associated domain"/>
    <property type="match status" value="1"/>
</dbReference>
<dbReference type="InterPro" id="IPR001054">
    <property type="entry name" value="A/G_cyclase"/>
</dbReference>
<dbReference type="Proteomes" id="UP000186922">
    <property type="component" value="Unassembled WGS sequence"/>
</dbReference>
<dbReference type="EC" id="4.6.1.2" evidence="3"/>
<evidence type="ECO:0000313" key="18">
    <source>
        <dbReference type="Proteomes" id="UP000186922"/>
    </source>
</evidence>
<dbReference type="Pfam" id="PF00211">
    <property type="entry name" value="Guanylate_cyc"/>
    <property type="match status" value="1"/>
</dbReference>
<protein>
    <recommendedName>
        <fullName evidence="13">Guanylate cyclase soluble subunit beta-1</fullName>
        <ecNumber evidence="3">4.6.1.2</ecNumber>
    </recommendedName>
    <alternativeName>
        <fullName evidence="14">Guanylate cyclase soluble subunit beta-3</fullName>
    </alternativeName>
    <alternativeName>
        <fullName evidence="15">Soluble guanylate cyclase small subunit</fullName>
    </alternativeName>
</protein>
<evidence type="ECO:0000256" key="10">
    <source>
        <dbReference type="ARBA" id="ARBA00023239"/>
    </source>
</evidence>
<evidence type="ECO:0000256" key="1">
    <source>
        <dbReference type="ARBA" id="ARBA00001971"/>
    </source>
</evidence>
<name>A0A1D1UGL9_RAMVA</name>
<evidence type="ECO:0000256" key="3">
    <source>
        <dbReference type="ARBA" id="ARBA00012202"/>
    </source>
</evidence>
<evidence type="ECO:0000256" key="2">
    <source>
        <dbReference type="ARBA" id="ARBA00004496"/>
    </source>
</evidence>
<dbReference type="SUPFAM" id="SSF55073">
    <property type="entry name" value="Nucleotide cyclase"/>
    <property type="match status" value="1"/>
</dbReference>
<evidence type="ECO:0000256" key="8">
    <source>
        <dbReference type="ARBA" id="ARBA00023004"/>
    </source>
</evidence>
<dbReference type="SUPFAM" id="SSF111126">
    <property type="entry name" value="Ligand-binding domain in the NO signalling and Golgi transport"/>
    <property type="match status" value="1"/>
</dbReference>
<evidence type="ECO:0000256" key="7">
    <source>
        <dbReference type="ARBA" id="ARBA00022741"/>
    </source>
</evidence>
<dbReference type="InterPro" id="IPR024096">
    <property type="entry name" value="NO_sig/Golgi_transp_ligand-bd"/>
</dbReference>
<dbReference type="GO" id="GO:0019934">
    <property type="term" value="P:cGMP-mediated signaling"/>
    <property type="evidence" value="ECO:0007669"/>
    <property type="project" value="TreeGrafter"/>
</dbReference>
<dbReference type="SMART" id="SM00044">
    <property type="entry name" value="CYCc"/>
    <property type="match status" value="1"/>
</dbReference>
<dbReference type="OrthoDB" id="6127067at2759"/>
<comment type="subcellular location">
    <subcellularLocation>
        <location evidence="2">Cytoplasm</location>
    </subcellularLocation>
</comment>
<dbReference type="GO" id="GO:0004383">
    <property type="term" value="F:guanylate cyclase activity"/>
    <property type="evidence" value="ECO:0007669"/>
    <property type="project" value="UniProtKB-EC"/>
</dbReference>
<dbReference type="Pfam" id="PF07701">
    <property type="entry name" value="HNOBA"/>
    <property type="match status" value="1"/>
</dbReference>
<proteinExistence type="predicted"/>
<evidence type="ECO:0000256" key="9">
    <source>
        <dbReference type="ARBA" id="ARBA00023134"/>
    </source>
</evidence>
<evidence type="ECO:0000313" key="17">
    <source>
        <dbReference type="EMBL" id="GAU88904.1"/>
    </source>
</evidence>
<evidence type="ECO:0000256" key="14">
    <source>
        <dbReference type="ARBA" id="ARBA00041698"/>
    </source>
</evidence>
<dbReference type="InterPro" id="IPR011644">
    <property type="entry name" value="Heme_NO-bd"/>
</dbReference>
<comment type="cofactor">
    <cofactor evidence="1">
        <name>heme</name>
        <dbReference type="ChEBI" id="CHEBI:30413"/>
    </cofactor>
</comment>
<keyword evidence="18" id="KW-1185">Reference proteome</keyword>
<evidence type="ECO:0000259" key="16">
    <source>
        <dbReference type="PROSITE" id="PS50125"/>
    </source>
</evidence>
<evidence type="ECO:0000256" key="5">
    <source>
        <dbReference type="ARBA" id="ARBA00022617"/>
    </source>
</evidence>
<dbReference type="PANTHER" id="PTHR45655">
    <property type="entry name" value="GUANYLATE CYCLASE SOLUBLE SUBUNIT BETA-2"/>
    <property type="match status" value="1"/>
</dbReference>
<dbReference type="GO" id="GO:0046872">
    <property type="term" value="F:metal ion binding"/>
    <property type="evidence" value="ECO:0007669"/>
    <property type="project" value="UniProtKB-KW"/>
</dbReference>
<dbReference type="CDD" id="cd07302">
    <property type="entry name" value="CHD"/>
    <property type="match status" value="1"/>
</dbReference>
<dbReference type="Gene3D" id="3.30.70.1230">
    <property type="entry name" value="Nucleotide cyclase"/>
    <property type="match status" value="1"/>
</dbReference>
<dbReference type="Pfam" id="PF07700">
    <property type="entry name" value="HNOB"/>
    <property type="match status" value="1"/>
</dbReference>
<keyword evidence="8" id="KW-0408">Iron</keyword>
<organism evidence="17 18">
    <name type="scientific">Ramazzottius varieornatus</name>
    <name type="common">Water bear</name>
    <name type="synonym">Tardigrade</name>
    <dbReference type="NCBI Taxonomy" id="947166"/>
    <lineage>
        <taxon>Eukaryota</taxon>
        <taxon>Metazoa</taxon>
        <taxon>Ecdysozoa</taxon>
        <taxon>Tardigrada</taxon>
        <taxon>Eutardigrada</taxon>
        <taxon>Parachela</taxon>
        <taxon>Hypsibioidea</taxon>
        <taxon>Ramazzottiidae</taxon>
        <taxon>Ramazzottius</taxon>
    </lineage>
</organism>
<dbReference type="InterPro" id="IPR011645">
    <property type="entry name" value="HNOB_dom_associated"/>
</dbReference>
<comment type="function">
    <text evidence="12">Mediates responses to nitric oxide (NO) by catalyzing the biosynthesis of the signaling molecule cGMP.</text>
</comment>
<keyword evidence="11" id="KW-0141">cGMP biosynthesis</keyword>
<keyword evidence="5" id="KW-0349">Heme</keyword>
<keyword evidence="10" id="KW-0456">Lyase</keyword>
<dbReference type="InterPro" id="IPR042463">
    <property type="entry name" value="HNOB_dom_associated_sf"/>
</dbReference>
<keyword evidence="4" id="KW-0963">Cytoplasm</keyword>
<dbReference type="PROSITE" id="PS50125">
    <property type="entry name" value="GUANYLATE_CYCLASE_2"/>
    <property type="match status" value="1"/>
</dbReference>
<keyword evidence="7" id="KW-0547">Nucleotide-binding</keyword>
<dbReference type="Gene3D" id="3.90.1520.10">
    <property type="entry name" value="H-NOX domain"/>
    <property type="match status" value="1"/>
</dbReference>
<gene>
    <name evidence="17" type="primary">RvY_01520-1</name>
    <name evidence="17" type="synonym">RvY_01520.1</name>
    <name evidence="17" type="ORF">RvY_01520</name>
</gene>
<dbReference type="STRING" id="947166.A0A1D1UGL9"/>
<dbReference type="GO" id="GO:0070482">
    <property type="term" value="P:response to oxygen levels"/>
    <property type="evidence" value="ECO:0007669"/>
    <property type="project" value="TreeGrafter"/>
</dbReference>
<evidence type="ECO:0000256" key="4">
    <source>
        <dbReference type="ARBA" id="ARBA00022490"/>
    </source>
</evidence>
<dbReference type="InterPro" id="IPR029787">
    <property type="entry name" value="Nucleotide_cyclase"/>
</dbReference>
<keyword evidence="6" id="KW-0479">Metal-binding</keyword>
<evidence type="ECO:0000256" key="6">
    <source>
        <dbReference type="ARBA" id="ARBA00022723"/>
    </source>
</evidence>
<evidence type="ECO:0000256" key="15">
    <source>
        <dbReference type="ARBA" id="ARBA00043208"/>
    </source>
</evidence>
<dbReference type="GO" id="GO:0005525">
    <property type="term" value="F:GTP binding"/>
    <property type="evidence" value="ECO:0007669"/>
    <property type="project" value="UniProtKB-KW"/>
</dbReference>
<keyword evidence="9" id="KW-0342">GTP-binding</keyword>
<accession>A0A1D1UGL9</accession>
<dbReference type="GO" id="GO:0020037">
    <property type="term" value="F:heme binding"/>
    <property type="evidence" value="ECO:0007669"/>
    <property type="project" value="InterPro"/>
</dbReference>
<dbReference type="Gene3D" id="6.10.250.780">
    <property type="match status" value="1"/>
</dbReference>
<dbReference type="GO" id="GO:0008074">
    <property type="term" value="C:guanylate cyclase complex, soluble"/>
    <property type="evidence" value="ECO:0007669"/>
    <property type="project" value="TreeGrafter"/>
</dbReference>
<dbReference type="AlphaFoldDB" id="A0A1D1UGL9"/>
<sequence>MYGLINHTIEQLVLRKFGPETWEAIRKEVGIHTPETFSIFERYEDALSYDLVFAAEKLLGVPAAIILEIFGEFFFEYCTEIGYASIMRALGGTPVDFLEQLDALHDHLSTTYIGFNAPSFRCTQEEGGDGTEFYLYYYSQRPALGPVVVGIIRAAFKTLFDVVVDIKVSEQETREGETCFLIKLSDRDGKGPHRLGSSISLPRQATTTEDLMTQQTFDSLFPFHIAFNQDMVVTSCGNAVTRHFILDGLVGRSINTVFDIVRPRLNFDFNSILSHNNTVYVLIEKNAATVKPLKLKGKMTFQWQFNVMLFFCSPSAIDLQDLLDQRVHLADVPIHDATKDLLLLSEQFATDYEYARQLENMTNLLQVRYVELDGEKQKTDRLVYSVVPVSIADDLRHKRNVPSLRYEDVTLMFSAIEGFTEFCATHRPIEVVQLLNVCHSVFDTILNPQNHPKVYKVETVADHYVVVSGCPQIVPDHAIAICNLALDLFDACGTALKITLGIHSGEIVAGIIGQRMPRFCLFGDTINITSRTASNGRKERINVTAETYNRLQAFPDISGNLCLQFHKDVRMKGKPKPMPVWLLSRRRTKSLSNVTNRWRKIGAIKSGHLAVSSATAFLEMPKTYEAIVGKSTSLSTFGCPRSRSSVCTLL</sequence>
<dbReference type="PANTHER" id="PTHR45655:SF2">
    <property type="entry name" value="GUANYLATE CYCLASE SOLUBLE SUBUNIT BETA-1"/>
    <property type="match status" value="1"/>
</dbReference>
<evidence type="ECO:0000256" key="12">
    <source>
        <dbReference type="ARBA" id="ARBA00037442"/>
    </source>
</evidence>
<comment type="caution">
    <text evidence="17">The sequence shown here is derived from an EMBL/GenBank/DDBJ whole genome shotgun (WGS) entry which is preliminary data.</text>
</comment>
<evidence type="ECO:0000256" key="13">
    <source>
        <dbReference type="ARBA" id="ARBA00039698"/>
    </source>
</evidence>